<dbReference type="GO" id="GO:0009055">
    <property type="term" value="F:electron transfer activity"/>
    <property type="evidence" value="ECO:0007669"/>
    <property type="project" value="InterPro"/>
</dbReference>
<dbReference type="Gene3D" id="1.10.760.10">
    <property type="entry name" value="Cytochrome c-like domain"/>
    <property type="match status" value="1"/>
</dbReference>
<dbReference type="InterPro" id="IPR013036">
    <property type="entry name" value="DUF1587"/>
</dbReference>
<dbReference type="Proteomes" id="UP000319004">
    <property type="component" value="Chromosome"/>
</dbReference>
<dbReference type="GO" id="GO:0020037">
    <property type="term" value="F:heme binding"/>
    <property type="evidence" value="ECO:0007669"/>
    <property type="project" value="InterPro"/>
</dbReference>
<gene>
    <name evidence="6" type="ORF">Enr13x_73620</name>
</gene>
<reference evidence="6 7" key="1">
    <citation type="submission" date="2019-03" db="EMBL/GenBank/DDBJ databases">
        <title>Deep-cultivation of Planctomycetes and their phenomic and genomic characterization uncovers novel biology.</title>
        <authorList>
            <person name="Wiegand S."/>
            <person name="Jogler M."/>
            <person name="Boedeker C."/>
            <person name="Pinto D."/>
            <person name="Vollmers J."/>
            <person name="Rivas-Marin E."/>
            <person name="Kohn T."/>
            <person name="Peeters S.H."/>
            <person name="Heuer A."/>
            <person name="Rast P."/>
            <person name="Oberbeckmann S."/>
            <person name="Bunk B."/>
            <person name="Jeske O."/>
            <person name="Meyerdierks A."/>
            <person name="Storesund J.E."/>
            <person name="Kallscheuer N."/>
            <person name="Luecker S."/>
            <person name="Lage O.M."/>
            <person name="Pohl T."/>
            <person name="Merkel B.J."/>
            <person name="Hornburger P."/>
            <person name="Mueller R.-W."/>
            <person name="Bruemmer F."/>
            <person name="Labrenz M."/>
            <person name="Spormann A.M."/>
            <person name="Op den Camp H."/>
            <person name="Overmann J."/>
            <person name="Amann R."/>
            <person name="Jetten M.S.M."/>
            <person name="Mascher T."/>
            <person name="Medema M.H."/>
            <person name="Devos D.P."/>
            <person name="Kaster A.-K."/>
            <person name="Ovreas L."/>
            <person name="Rohde M."/>
            <person name="Galperin M.Y."/>
            <person name="Jogler C."/>
        </authorList>
    </citation>
    <scope>NUCLEOTIDE SEQUENCE [LARGE SCALE GENOMIC DNA]</scope>
    <source>
        <strain evidence="6 7">Enr13</strain>
    </source>
</reference>
<proteinExistence type="predicted"/>
<feature type="domain" description="DUF1592" evidence="4">
    <location>
        <begin position="486"/>
        <end position="609"/>
    </location>
</feature>
<evidence type="ECO:0000313" key="7">
    <source>
        <dbReference type="Proteomes" id="UP000319004"/>
    </source>
</evidence>
<feature type="domain" description="DUF1595" evidence="5">
    <location>
        <begin position="418"/>
        <end position="475"/>
    </location>
</feature>
<dbReference type="InterPro" id="IPR036909">
    <property type="entry name" value="Cyt_c-like_dom_sf"/>
</dbReference>
<dbReference type="InterPro" id="IPR013043">
    <property type="entry name" value="DUF1595"/>
</dbReference>
<accession>A0A518I2W4</accession>
<dbReference type="Pfam" id="PF07631">
    <property type="entry name" value="PSD4"/>
    <property type="match status" value="1"/>
</dbReference>
<evidence type="ECO:0000259" key="1">
    <source>
        <dbReference type="Pfam" id="PF07624"/>
    </source>
</evidence>
<dbReference type="InterPro" id="IPR013042">
    <property type="entry name" value="DUF1592"/>
</dbReference>
<keyword evidence="7" id="KW-1185">Reference proteome</keyword>
<dbReference type="Pfam" id="PF07626">
    <property type="entry name" value="PSD3"/>
    <property type="match status" value="1"/>
</dbReference>
<evidence type="ECO:0000313" key="6">
    <source>
        <dbReference type="EMBL" id="QDV47453.1"/>
    </source>
</evidence>
<dbReference type="InterPro" id="IPR013039">
    <property type="entry name" value="DUF1588"/>
</dbReference>
<dbReference type="AlphaFoldDB" id="A0A518I2W4"/>
<dbReference type="EMBL" id="CP037423">
    <property type="protein sequence ID" value="QDV47453.1"/>
    <property type="molecule type" value="Genomic_DNA"/>
</dbReference>
<sequence>MIHWTLNSIEMTRRTQIVIASLIALIAIPNLAQADLGILKQHCSACHTGPNPEGDFSLHDLRKSPDQKNLAHWVESLQRVRDGEMPPAEENKMTRQEVAELQQFLQKQIVLFEERVEQPLQTPPRRLNNREFENSVRDVLSLDHIGTHDPLAMLPGDTLHDGFDTHGESLGMSEFHLDQQVTAIRRVLDNVILSDEQPTSQQLTATADQMFVVDTDNRRRGDKTIRRDDGVELKDPEDQLYCENFPHTKSAGWYRITVKAKALDRHVYSQDKTGIYDDDPLILRMELGSRHVDLPLDEGAMQEFTATHWLAENTPIRFSFQTDGLRLIGNGNFKFQHRIAHDYIKTHDPDLYQRIVKEEVPNAKSRSTQPSHWVHWVPYWQGPRPLLSSVEIEGPFYQSWPPQRQVDLVGRQPTVANAAAILKPIAQRAWRRDVSDQELAPIIRLVESQSSSLGELGAIREGIVALFVSPSFLMLNSEDVTPEELFAVKFSYLLGSTTPDADLIARVRKGELDSFGAVRDELKRRIANGKANAFLREFPYGWLELDRINFMSPDVDQYPLYEKKRLNEDMVNEVLALFRHVAENNRPLPELLSGDYSFVNADLAKVYGLEGVPSDSVLRKVTFGDGKRGGLLGAAAFLTLTADTLSTSPIHRAVFVMENFMGIHPSPPPADVEILEPDVRSARTIREVLDAHKSDASCAACHLNIDPFGYAFENFDPVGAWRDEYIDVSQRADADEAGNSKKRRDRTPSFEAIPIDASSTFVSGAQYKDITEFRQLMQSDSSRDRFVRCFVTKVLTYANGIEPENFTEVESIVKQSASHDYNSIETLAAIIHSPLFRECKTSESER</sequence>
<dbReference type="OrthoDB" id="223186at2"/>
<feature type="domain" description="DUF1588" evidence="3">
    <location>
        <begin position="628"/>
        <end position="724"/>
    </location>
</feature>
<dbReference type="Pfam" id="PF07637">
    <property type="entry name" value="PSD5"/>
    <property type="match status" value="1"/>
</dbReference>
<name>A0A518I2W4_9BACT</name>
<evidence type="ECO:0000259" key="2">
    <source>
        <dbReference type="Pfam" id="PF07626"/>
    </source>
</evidence>
<dbReference type="SUPFAM" id="SSF46626">
    <property type="entry name" value="Cytochrome c"/>
    <property type="match status" value="1"/>
</dbReference>
<organism evidence="6 7">
    <name type="scientific">Stieleria neptunia</name>
    <dbReference type="NCBI Taxonomy" id="2527979"/>
    <lineage>
        <taxon>Bacteria</taxon>
        <taxon>Pseudomonadati</taxon>
        <taxon>Planctomycetota</taxon>
        <taxon>Planctomycetia</taxon>
        <taxon>Pirellulales</taxon>
        <taxon>Pirellulaceae</taxon>
        <taxon>Stieleria</taxon>
    </lineage>
</organism>
<feature type="domain" description="DUF1585" evidence="1">
    <location>
        <begin position="763"/>
        <end position="836"/>
    </location>
</feature>
<dbReference type="Pfam" id="PF07624">
    <property type="entry name" value="PSD2"/>
    <property type="match status" value="1"/>
</dbReference>
<protein>
    <submittedName>
        <fullName evidence="6">Cytochrome c</fullName>
    </submittedName>
</protein>
<evidence type="ECO:0000259" key="4">
    <source>
        <dbReference type="Pfam" id="PF07631"/>
    </source>
</evidence>
<dbReference type="Pfam" id="PF07627">
    <property type="entry name" value="PSCyt3"/>
    <property type="match status" value="1"/>
</dbReference>
<evidence type="ECO:0000259" key="5">
    <source>
        <dbReference type="Pfam" id="PF07637"/>
    </source>
</evidence>
<dbReference type="KEGG" id="snep:Enr13x_73620"/>
<dbReference type="InterPro" id="IPR011478">
    <property type="entry name" value="DUF1585"/>
</dbReference>
<evidence type="ECO:0000259" key="3">
    <source>
        <dbReference type="Pfam" id="PF07627"/>
    </source>
</evidence>
<feature type="domain" description="DUF1587" evidence="2">
    <location>
        <begin position="125"/>
        <end position="192"/>
    </location>
</feature>